<gene>
    <name evidence="2" type="ORF">DYY88_21365</name>
</gene>
<dbReference type="InterPro" id="IPR050229">
    <property type="entry name" value="GlpE_sulfurtransferase"/>
</dbReference>
<dbReference type="AlphaFoldDB" id="A0A4Q7E0A5"/>
<dbReference type="PROSITE" id="PS50206">
    <property type="entry name" value="RHODANESE_3"/>
    <property type="match status" value="1"/>
</dbReference>
<dbReference type="PANTHER" id="PTHR43031:SF16">
    <property type="entry name" value="OXIDOREDUCTASE"/>
    <property type="match status" value="1"/>
</dbReference>
<dbReference type="CDD" id="cd00158">
    <property type="entry name" value="RHOD"/>
    <property type="match status" value="1"/>
</dbReference>
<sequence length="121" mass="13677">MAASDSCEHLIEQTLKEIPPGFYGILKTDQLKAKLKTENPLLVDVREPTEFLRGHLPNAVNIPLRSLGDHLDDIPRDRSVILYCSTGYRTGLGVMALHLWGYDNVQGYLPSYQGWLRDNQP</sequence>
<dbReference type="SUPFAM" id="SSF52821">
    <property type="entry name" value="Rhodanese/Cell cycle control phosphatase"/>
    <property type="match status" value="1"/>
</dbReference>
<feature type="domain" description="Rhodanese" evidence="1">
    <location>
        <begin position="36"/>
        <end position="120"/>
    </location>
</feature>
<dbReference type="EMBL" id="QVFV01000009">
    <property type="protein sequence ID" value="RZM75303.1"/>
    <property type="molecule type" value="Genomic_DNA"/>
</dbReference>
<dbReference type="PANTHER" id="PTHR43031">
    <property type="entry name" value="FAD-DEPENDENT OXIDOREDUCTASE"/>
    <property type="match status" value="1"/>
</dbReference>
<dbReference type="InterPro" id="IPR036873">
    <property type="entry name" value="Rhodanese-like_dom_sf"/>
</dbReference>
<protein>
    <submittedName>
        <fullName evidence="2">Rhodanese-like domain-containing protein</fullName>
    </submittedName>
</protein>
<comment type="caution">
    <text evidence="2">The sequence shown here is derived from an EMBL/GenBank/DDBJ whole genome shotgun (WGS) entry which is preliminary data.</text>
</comment>
<dbReference type="Pfam" id="PF00581">
    <property type="entry name" value="Rhodanese"/>
    <property type="match status" value="1"/>
</dbReference>
<dbReference type="SMART" id="SM00450">
    <property type="entry name" value="RHOD"/>
    <property type="match status" value="1"/>
</dbReference>
<proteinExistence type="predicted"/>
<evidence type="ECO:0000313" key="3">
    <source>
        <dbReference type="Proteomes" id="UP000292459"/>
    </source>
</evidence>
<dbReference type="InterPro" id="IPR001763">
    <property type="entry name" value="Rhodanese-like_dom"/>
</dbReference>
<accession>A0A4Q7E0A5</accession>
<organism evidence="2 3">
    <name type="scientific">Leptolyngbya iicbica LK</name>
    <dbReference type="NCBI Taxonomy" id="2294035"/>
    <lineage>
        <taxon>Bacteria</taxon>
        <taxon>Bacillati</taxon>
        <taxon>Cyanobacteriota</taxon>
        <taxon>Cyanophyceae</taxon>
        <taxon>Leptolyngbyales</taxon>
        <taxon>Leptolyngbyaceae</taxon>
        <taxon>Leptolyngbya group</taxon>
        <taxon>Leptolyngbya</taxon>
        <taxon>Leptolyngbya iicbica</taxon>
    </lineage>
</organism>
<evidence type="ECO:0000259" key="1">
    <source>
        <dbReference type="PROSITE" id="PS50206"/>
    </source>
</evidence>
<reference evidence="2 3" key="1">
    <citation type="submission" date="2018-11" db="EMBL/GenBank/DDBJ databases">
        <title>Whole genome sequencing of an environmental sample.</title>
        <authorList>
            <person name="Sarangi A.N."/>
            <person name="Singh D."/>
            <person name="Tripathy S."/>
        </authorList>
    </citation>
    <scope>NUCLEOTIDE SEQUENCE [LARGE SCALE GENOMIC DNA]</scope>
    <source>
        <strain evidence="2 3">Lakshadweep</strain>
    </source>
</reference>
<dbReference type="Gene3D" id="3.40.250.10">
    <property type="entry name" value="Rhodanese-like domain"/>
    <property type="match status" value="1"/>
</dbReference>
<dbReference type="Proteomes" id="UP000292459">
    <property type="component" value="Unassembled WGS sequence"/>
</dbReference>
<dbReference type="OrthoDB" id="9770030at2"/>
<evidence type="ECO:0000313" key="2">
    <source>
        <dbReference type="EMBL" id="RZM75303.1"/>
    </source>
</evidence>
<name>A0A4Q7E0A5_9CYAN</name>
<keyword evidence="3" id="KW-1185">Reference proteome</keyword>